<evidence type="ECO:0000256" key="1">
    <source>
        <dbReference type="ARBA" id="ARBA00004141"/>
    </source>
</evidence>
<dbReference type="RefSeq" id="XP_040744196.1">
    <property type="nucleotide sequence ID" value="XM_040885472.1"/>
</dbReference>
<feature type="transmembrane region" description="Helical" evidence="6">
    <location>
        <begin position="111"/>
        <end position="129"/>
    </location>
</feature>
<keyword evidence="2" id="KW-0813">Transport</keyword>
<organism evidence="7 8">
    <name type="scientific">Linderina pennispora</name>
    <dbReference type="NCBI Taxonomy" id="61395"/>
    <lineage>
        <taxon>Eukaryota</taxon>
        <taxon>Fungi</taxon>
        <taxon>Fungi incertae sedis</taxon>
        <taxon>Zoopagomycota</taxon>
        <taxon>Kickxellomycotina</taxon>
        <taxon>Kickxellomycetes</taxon>
        <taxon>Kickxellales</taxon>
        <taxon>Kickxellaceae</taxon>
        <taxon>Linderina</taxon>
    </lineage>
</organism>
<keyword evidence="3 6" id="KW-0812">Transmembrane</keyword>
<evidence type="ECO:0000256" key="3">
    <source>
        <dbReference type="ARBA" id="ARBA00022692"/>
    </source>
</evidence>
<name>A0A1Y1WAP5_9FUNG</name>
<evidence type="ECO:0000256" key="5">
    <source>
        <dbReference type="ARBA" id="ARBA00023136"/>
    </source>
</evidence>
<proteinExistence type="predicted"/>
<dbReference type="Gene3D" id="1.20.1250.20">
    <property type="entry name" value="MFS general substrate transporter like domains"/>
    <property type="match status" value="1"/>
</dbReference>
<comment type="subcellular location">
    <subcellularLocation>
        <location evidence="1">Membrane</location>
        <topology evidence="1">Multi-pass membrane protein</topology>
    </subcellularLocation>
</comment>
<dbReference type="GeneID" id="63802120"/>
<keyword evidence="5 6" id="KW-0472">Membrane</keyword>
<sequence length="302" mass="33625">MAVRLAEPINFSLIIPFVYQASSSSLSMSYTIAYMVEGFGVAKSPKDLAMYTGILNSSYSGQLSDRIGRRPVLLMGLIDNVITFLMFGFAHNYTWALAAPWLSGLGFDSRRIRILLAHSGAVMVYLQLVTYPRLERKHGNLYCYQLGQSVLVPMCFSLLFLSLLAARSNEIVNHTVGAEQSKAFTLAYILLWVFFLENQFMRNIDNVVVYTGANLGLMNGTQQLAMSITCVIGPTFAELVWSWSTKHDLPYPLNAHLVWAVCSLLTVTSLHLSFSIPESVNKCAAIEVDEYSRPLGEQEHIG</sequence>
<evidence type="ECO:0000256" key="4">
    <source>
        <dbReference type="ARBA" id="ARBA00022989"/>
    </source>
</evidence>
<feature type="transmembrane region" description="Helical" evidence="6">
    <location>
        <begin position="256"/>
        <end position="274"/>
    </location>
</feature>
<feature type="transmembrane region" description="Helical" evidence="6">
    <location>
        <begin position="224"/>
        <end position="244"/>
    </location>
</feature>
<dbReference type="GO" id="GO:0016020">
    <property type="term" value="C:membrane"/>
    <property type="evidence" value="ECO:0007669"/>
    <property type="project" value="UniProtKB-SubCell"/>
</dbReference>
<dbReference type="InterPro" id="IPR036259">
    <property type="entry name" value="MFS_trans_sf"/>
</dbReference>
<dbReference type="Proteomes" id="UP000193922">
    <property type="component" value="Unassembled WGS sequence"/>
</dbReference>
<evidence type="ECO:0000256" key="6">
    <source>
        <dbReference type="SAM" id="Phobius"/>
    </source>
</evidence>
<accession>A0A1Y1WAP5</accession>
<evidence type="ECO:0000313" key="8">
    <source>
        <dbReference type="Proteomes" id="UP000193922"/>
    </source>
</evidence>
<protein>
    <recommendedName>
        <fullName evidence="9">MFS general substrate transporter</fullName>
    </recommendedName>
</protein>
<comment type="caution">
    <text evidence="7">The sequence shown here is derived from an EMBL/GenBank/DDBJ whole genome shotgun (WGS) entry which is preliminary data.</text>
</comment>
<evidence type="ECO:0000256" key="2">
    <source>
        <dbReference type="ARBA" id="ARBA00022448"/>
    </source>
</evidence>
<dbReference type="PANTHER" id="PTHR23504:SF117">
    <property type="entry name" value="MAJOR FACILITATOR SUPERFAMILY PROTEIN"/>
    <property type="match status" value="1"/>
</dbReference>
<feature type="transmembrane region" description="Helical" evidence="6">
    <location>
        <begin position="141"/>
        <end position="166"/>
    </location>
</feature>
<evidence type="ECO:0008006" key="9">
    <source>
        <dbReference type="Google" id="ProtNLM"/>
    </source>
</evidence>
<dbReference type="EMBL" id="MCFD01000005">
    <property type="protein sequence ID" value="ORX70617.1"/>
    <property type="molecule type" value="Genomic_DNA"/>
</dbReference>
<keyword evidence="8" id="KW-1185">Reference proteome</keyword>
<dbReference type="AlphaFoldDB" id="A0A1Y1WAP5"/>
<gene>
    <name evidence="7" type="ORF">DL89DRAFT_256817</name>
</gene>
<dbReference type="OrthoDB" id="10262656at2759"/>
<keyword evidence="4 6" id="KW-1133">Transmembrane helix</keyword>
<feature type="transmembrane region" description="Helical" evidence="6">
    <location>
        <begin position="72"/>
        <end position="91"/>
    </location>
</feature>
<reference evidence="7 8" key="1">
    <citation type="submission" date="2016-07" db="EMBL/GenBank/DDBJ databases">
        <title>Pervasive Adenine N6-methylation of Active Genes in Fungi.</title>
        <authorList>
            <consortium name="DOE Joint Genome Institute"/>
            <person name="Mondo S.J."/>
            <person name="Dannebaum R.O."/>
            <person name="Kuo R.C."/>
            <person name="Labutti K."/>
            <person name="Haridas S."/>
            <person name="Kuo A."/>
            <person name="Salamov A."/>
            <person name="Ahrendt S.R."/>
            <person name="Lipzen A."/>
            <person name="Sullivan W."/>
            <person name="Andreopoulos W.B."/>
            <person name="Clum A."/>
            <person name="Lindquist E."/>
            <person name="Daum C."/>
            <person name="Ramamoorthy G.K."/>
            <person name="Gryganskyi A."/>
            <person name="Culley D."/>
            <person name="Magnuson J.K."/>
            <person name="James T.Y."/>
            <person name="O'Malley M.A."/>
            <person name="Stajich J.E."/>
            <person name="Spatafora J.W."/>
            <person name="Visel A."/>
            <person name="Grigoriev I.V."/>
        </authorList>
    </citation>
    <scope>NUCLEOTIDE SEQUENCE [LARGE SCALE GENOMIC DNA]</scope>
    <source>
        <strain evidence="7 8">ATCC 12442</strain>
    </source>
</reference>
<dbReference type="PANTHER" id="PTHR23504">
    <property type="entry name" value="MAJOR FACILITATOR SUPERFAMILY DOMAIN-CONTAINING PROTEIN 10"/>
    <property type="match status" value="1"/>
</dbReference>
<dbReference type="SUPFAM" id="SSF103473">
    <property type="entry name" value="MFS general substrate transporter"/>
    <property type="match status" value="1"/>
</dbReference>
<evidence type="ECO:0000313" key="7">
    <source>
        <dbReference type="EMBL" id="ORX70617.1"/>
    </source>
</evidence>